<organism evidence="6 8">
    <name type="scientific">Megasphaera lornae</name>
    <dbReference type="NCBI Taxonomy" id="1000568"/>
    <lineage>
        <taxon>Bacteria</taxon>
        <taxon>Bacillati</taxon>
        <taxon>Bacillota</taxon>
        <taxon>Negativicutes</taxon>
        <taxon>Veillonellales</taxon>
        <taxon>Veillonellaceae</taxon>
        <taxon>Megasphaera</taxon>
    </lineage>
</organism>
<evidence type="ECO:0000313" key="9">
    <source>
        <dbReference type="Proteomes" id="UP000004018"/>
    </source>
</evidence>
<dbReference type="Proteomes" id="UP000004018">
    <property type="component" value="Unassembled WGS sequence"/>
</dbReference>
<evidence type="ECO:0000313" key="6">
    <source>
        <dbReference type="EMBL" id="EFD93699.1"/>
    </source>
</evidence>
<evidence type="ECO:0000256" key="1">
    <source>
        <dbReference type="ARBA" id="ARBA00022729"/>
    </source>
</evidence>
<evidence type="ECO:0000313" key="7">
    <source>
        <dbReference type="EMBL" id="EGL42012.1"/>
    </source>
</evidence>
<evidence type="ECO:0000259" key="4">
    <source>
        <dbReference type="Pfam" id="PF01551"/>
    </source>
</evidence>
<reference evidence="6" key="2">
    <citation type="submission" date="2009-12" db="EMBL/GenBank/DDBJ databases">
        <authorList>
            <person name="Madupu R."/>
            <person name="Durkin A.S."/>
            <person name="Torralba M."/>
            <person name="Methe B."/>
            <person name="Sutton G.G."/>
            <person name="Strausberg R.L."/>
            <person name="Nelson K.E."/>
        </authorList>
    </citation>
    <scope>NUCLEOTIDE SEQUENCE</scope>
    <source>
        <strain evidence="6">28L</strain>
    </source>
</reference>
<dbReference type="InterPro" id="IPR057309">
    <property type="entry name" value="PcsB_CC"/>
</dbReference>
<feature type="coiled-coil region" evidence="2">
    <location>
        <begin position="72"/>
        <end position="106"/>
    </location>
</feature>
<feature type="coiled-coil region" evidence="2">
    <location>
        <begin position="163"/>
        <end position="211"/>
    </location>
</feature>
<name>D3LVP6_9FIRM</name>
<dbReference type="EMBL" id="AFIJ01000007">
    <property type="protein sequence ID" value="EGL42012.1"/>
    <property type="molecule type" value="Genomic_DNA"/>
</dbReference>
<dbReference type="AlphaFoldDB" id="D3LVP6"/>
<dbReference type="Pfam" id="PF01551">
    <property type="entry name" value="Peptidase_M23"/>
    <property type="match status" value="1"/>
</dbReference>
<dbReference type="GO" id="GO:0004222">
    <property type="term" value="F:metalloendopeptidase activity"/>
    <property type="evidence" value="ECO:0007669"/>
    <property type="project" value="TreeGrafter"/>
</dbReference>
<keyword evidence="1 3" id="KW-0732">Signal</keyword>
<evidence type="ECO:0000259" key="5">
    <source>
        <dbReference type="Pfam" id="PF24568"/>
    </source>
</evidence>
<dbReference type="RefSeq" id="WP_007390473.1">
    <property type="nucleotide sequence ID" value="NZ_ADGP01000021.1"/>
</dbReference>
<gene>
    <name evidence="6" type="ORF">HMPREF0889_1053</name>
    <name evidence="7" type="ORF">HMPREF1039_0254</name>
</gene>
<accession>D3LVP6</accession>
<dbReference type="SUPFAM" id="SSF51261">
    <property type="entry name" value="Duplicated hybrid motif"/>
    <property type="match status" value="1"/>
</dbReference>
<dbReference type="PANTHER" id="PTHR21666">
    <property type="entry name" value="PEPTIDASE-RELATED"/>
    <property type="match status" value="1"/>
</dbReference>
<dbReference type="InterPro" id="IPR011055">
    <property type="entry name" value="Dup_hybrid_motif"/>
</dbReference>
<dbReference type="CDD" id="cd12797">
    <property type="entry name" value="M23_peptidase"/>
    <property type="match status" value="1"/>
</dbReference>
<dbReference type="Gene3D" id="2.70.70.10">
    <property type="entry name" value="Glucose Permease (Domain IIA)"/>
    <property type="match status" value="1"/>
</dbReference>
<dbReference type="PANTHER" id="PTHR21666:SF289">
    <property type="entry name" value="L-ALA--D-GLU ENDOPEPTIDASE"/>
    <property type="match status" value="1"/>
</dbReference>
<dbReference type="Pfam" id="PF24568">
    <property type="entry name" value="CC_PcsB"/>
    <property type="match status" value="1"/>
</dbReference>
<dbReference type="eggNOG" id="COG4942">
    <property type="taxonomic scope" value="Bacteria"/>
</dbReference>
<dbReference type="Gene3D" id="6.10.250.3150">
    <property type="match status" value="1"/>
</dbReference>
<keyword evidence="9" id="KW-1185">Reference proteome</keyword>
<feature type="signal peptide" evidence="3">
    <location>
        <begin position="1"/>
        <end position="28"/>
    </location>
</feature>
<evidence type="ECO:0000313" key="8">
    <source>
        <dbReference type="Proteomes" id="UP000003242"/>
    </source>
</evidence>
<sequence>MIEFKAQKKYIVACVTAALLAPCITTFAVDEDLHNRLSNVKSQMQVQAQRSQQAQAVIGDVFAKLKTIQDQLAAAETAERDITAQLAQTEKNIQTTQAKLVQEQGKLDQRETVFQRRIREIYMHGQLNYLDVVLGAKDFNDFATRVELLRRIVVSDMQLISSIRVHRDAIHQAKSELEAERARQLSLQAAAAKKKQEIAQHKQELQAVLYQAQHDKAVADKAYQELEASSAQIGAMLRKRAADRAAAAAVAAARKRMAEEAARRAAAARSGSKQSGSVYIPPAPVPAGTGRLGWPASGPITSPFGYRIHPIFGRRIFHSGIDIGVGTGTPVHAADAGIVVSAGWISGYGYAVIIDHGGGISTLYAHNSSLLVHAGQSVAKGQVVARSGATGNVTGPHIHFEVRRNGTPVNPLSFL</sequence>
<evidence type="ECO:0000256" key="2">
    <source>
        <dbReference type="SAM" id="Coils"/>
    </source>
</evidence>
<keyword evidence="2" id="KW-0175">Coiled coil</keyword>
<protein>
    <submittedName>
        <fullName evidence="6">Peptidase, M23 family</fullName>
    </submittedName>
</protein>
<dbReference type="InterPro" id="IPR016047">
    <property type="entry name" value="M23ase_b-sheet_dom"/>
</dbReference>
<proteinExistence type="predicted"/>
<dbReference type="OrthoDB" id="9809488at2"/>
<dbReference type="EMBL" id="ADGP01000021">
    <property type="protein sequence ID" value="EFD93699.1"/>
    <property type="molecule type" value="Genomic_DNA"/>
</dbReference>
<evidence type="ECO:0000256" key="3">
    <source>
        <dbReference type="SAM" id="SignalP"/>
    </source>
</evidence>
<dbReference type="InterPro" id="IPR050570">
    <property type="entry name" value="Cell_wall_metabolism_enzyme"/>
</dbReference>
<feature type="domain" description="Peptidoglycan hydrolase PcsB coiled-coil" evidence="5">
    <location>
        <begin position="105"/>
        <end position="165"/>
    </location>
</feature>
<reference evidence="7 9" key="3">
    <citation type="submission" date="2011-04" db="EMBL/GenBank/DDBJ databases">
        <authorList>
            <person name="Harkins D.M."/>
            <person name="Madupu R."/>
            <person name="Durkin A.S."/>
            <person name="Torralba M."/>
            <person name="Methe B."/>
            <person name="Sutton G.G."/>
            <person name="Nelson K.E."/>
        </authorList>
    </citation>
    <scope>NUCLEOTIDE SEQUENCE [LARGE SCALE GENOMIC DNA]</scope>
    <source>
        <strain evidence="7 9">UPII 199-6</strain>
    </source>
</reference>
<dbReference type="Proteomes" id="UP000003242">
    <property type="component" value="Unassembled WGS sequence"/>
</dbReference>
<feature type="domain" description="M23ase beta-sheet core" evidence="4">
    <location>
        <begin position="317"/>
        <end position="411"/>
    </location>
</feature>
<comment type="caution">
    <text evidence="6">The sequence shown here is derived from an EMBL/GenBank/DDBJ whole genome shotgun (WGS) entry which is preliminary data.</text>
</comment>
<reference evidence="8" key="1">
    <citation type="submission" date="2009-12" db="EMBL/GenBank/DDBJ databases">
        <title>Sequence of Clostridiales genomosp. BVAB3 str. UPII9-5.</title>
        <authorList>
            <person name="Madupu R."/>
            <person name="Durkin A.S."/>
            <person name="Torralba M."/>
            <person name="Methe B."/>
            <person name="Sutton G.G."/>
            <person name="Strausberg R.L."/>
            <person name="Nelson K.E."/>
        </authorList>
    </citation>
    <scope>NUCLEOTIDE SEQUENCE [LARGE SCALE GENOMIC DNA]</scope>
    <source>
        <strain evidence="8">28L</strain>
    </source>
</reference>
<dbReference type="STRING" id="699218.HMPREF0889_1053"/>
<feature type="chain" id="PRO_5003048228" evidence="3">
    <location>
        <begin position="29"/>
        <end position="415"/>
    </location>
</feature>